<dbReference type="PANTHER" id="PTHR42847:SF4">
    <property type="entry name" value="ALKANESULFONATE MONOOXYGENASE-RELATED"/>
    <property type="match status" value="1"/>
</dbReference>
<dbReference type="PANTHER" id="PTHR42847">
    <property type="entry name" value="ALKANESULFONATE MONOOXYGENASE"/>
    <property type="match status" value="1"/>
</dbReference>
<evidence type="ECO:0000313" key="7">
    <source>
        <dbReference type="Proteomes" id="UP000315395"/>
    </source>
</evidence>
<proteinExistence type="predicted"/>
<evidence type="ECO:0000256" key="1">
    <source>
        <dbReference type="ARBA" id="ARBA00022630"/>
    </source>
</evidence>
<keyword evidence="7" id="KW-1185">Reference proteome</keyword>
<dbReference type="SUPFAM" id="SSF51679">
    <property type="entry name" value="Bacterial luciferase-like"/>
    <property type="match status" value="1"/>
</dbReference>
<evidence type="ECO:0000256" key="2">
    <source>
        <dbReference type="ARBA" id="ARBA00022643"/>
    </source>
</evidence>
<dbReference type="GO" id="GO:0046306">
    <property type="term" value="P:alkanesulfonate catabolic process"/>
    <property type="evidence" value="ECO:0007669"/>
    <property type="project" value="TreeGrafter"/>
</dbReference>
<evidence type="ECO:0000313" key="6">
    <source>
        <dbReference type="EMBL" id="QDO89516.1"/>
    </source>
</evidence>
<keyword evidence="4" id="KW-0503">Monooxygenase</keyword>
<evidence type="ECO:0000256" key="4">
    <source>
        <dbReference type="ARBA" id="ARBA00023033"/>
    </source>
</evidence>
<organism evidence="6 7">
    <name type="scientific">Ornithinimicrobium ciconiae</name>
    <dbReference type="NCBI Taxonomy" id="2594265"/>
    <lineage>
        <taxon>Bacteria</taxon>
        <taxon>Bacillati</taxon>
        <taxon>Actinomycetota</taxon>
        <taxon>Actinomycetes</taxon>
        <taxon>Micrococcales</taxon>
        <taxon>Ornithinimicrobiaceae</taxon>
        <taxon>Ornithinimicrobium</taxon>
    </lineage>
</organism>
<dbReference type="Gene3D" id="3.20.20.30">
    <property type="entry name" value="Luciferase-like domain"/>
    <property type="match status" value="1"/>
</dbReference>
<protein>
    <submittedName>
        <fullName evidence="6">LLM class flavin-dependent oxidoreductase</fullName>
    </submittedName>
</protein>
<gene>
    <name evidence="6" type="ORF">FNH13_15215</name>
</gene>
<feature type="domain" description="Luciferase-like" evidence="5">
    <location>
        <begin position="1"/>
        <end position="164"/>
    </location>
</feature>
<keyword evidence="3" id="KW-0560">Oxidoreductase</keyword>
<dbReference type="InterPro" id="IPR050172">
    <property type="entry name" value="SsuD_RutA_monooxygenase"/>
</dbReference>
<keyword evidence="1" id="KW-0285">Flavoprotein</keyword>
<dbReference type="OrthoDB" id="5175259at2"/>
<name>A0A516GDB0_9MICO</name>
<dbReference type="InterPro" id="IPR011251">
    <property type="entry name" value="Luciferase-like_dom"/>
</dbReference>
<dbReference type="InterPro" id="IPR036661">
    <property type="entry name" value="Luciferase-like_sf"/>
</dbReference>
<keyword evidence="2" id="KW-0288">FMN</keyword>
<dbReference type="Proteomes" id="UP000315395">
    <property type="component" value="Chromosome"/>
</dbReference>
<evidence type="ECO:0000256" key="3">
    <source>
        <dbReference type="ARBA" id="ARBA00023002"/>
    </source>
</evidence>
<sequence>MLIARDLATLDQLSHGRVILGVGLGRRAEYDLFGEEWDARRVSRRYDEALELISRFWSGERVTFHGEFYDVDDVALLPTPAQRPHIPILVAGFWPNRKPVRRGARWDGLMPVVDPDPEGQDLHDLVTYYRELADEPDDIFLHVDGTATTAERVDRYRELGITWLATGVISAQQSVEENLTAIRRGPPPW</sequence>
<dbReference type="RefSeq" id="WP_143784202.1">
    <property type="nucleotide sequence ID" value="NZ_CP041616.1"/>
</dbReference>
<dbReference type="GO" id="GO:0008726">
    <property type="term" value="F:alkanesulfonate monooxygenase activity"/>
    <property type="evidence" value="ECO:0007669"/>
    <property type="project" value="TreeGrafter"/>
</dbReference>
<dbReference type="Pfam" id="PF00296">
    <property type="entry name" value="Bac_luciferase"/>
    <property type="match status" value="1"/>
</dbReference>
<reference evidence="6 7" key="1">
    <citation type="submission" date="2019-07" db="EMBL/GenBank/DDBJ databases">
        <title>complete genome sequencing of Ornithinimicrobium sp. H23M54.</title>
        <authorList>
            <person name="Bae J.-W."/>
            <person name="Lee S.-Y."/>
        </authorList>
    </citation>
    <scope>NUCLEOTIDE SEQUENCE [LARGE SCALE GENOMIC DNA]</scope>
    <source>
        <strain evidence="6 7">H23M54</strain>
    </source>
</reference>
<dbReference type="EMBL" id="CP041616">
    <property type="protein sequence ID" value="QDO89516.1"/>
    <property type="molecule type" value="Genomic_DNA"/>
</dbReference>
<accession>A0A516GDB0</accession>
<dbReference type="KEGG" id="orz:FNH13_15215"/>
<dbReference type="AlphaFoldDB" id="A0A516GDB0"/>
<evidence type="ECO:0000259" key="5">
    <source>
        <dbReference type="Pfam" id="PF00296"/>
    </source>
</evidence>